<dbReference type="EC" id="2.3.1.-" evidence="11"/>
<keyword evidence="3" id="KW-0444">Lipid biosynthesis</keyword>
<organism evidence="12 13">
    <name type="scientific">Porites evermanni</name>
    <dbReference type="NCBI Taxonomy" id="104178"/>
    <lineage>
        <taxon>Eukaryota</taxon>
        <taxon>Metazoa</taxon>
        <taxon>Cnidaria</taxon>
        <taxon>Anthozoa</taxon>
        <taxon>Hexacorallia</taxon>
        <taxon>Scleractinia</taxon>
        <taxon>Fungiina</taxon>
        <taxon>Poritidae</taxon>
        <taxon>Porites</taxon>
    </lineage>
</organism>
<dbReference type="CDD" id="cd07987">
    <property type="entry name" value="LPLAT_MGAT-like"/>
    <property type="match status" value="1"/>
</dbReference>
<evidence type="ECO:0000256" key="8">
    <source>
        <dbReference type="ARBA" id="ARBA00023098"/>
    </source>
</evidence>
<keyword evidence="13" id="KW-1185">Reference proteome</keyword>
<reference evidence="12 13" key="1">
    <citation type="submission" date="2022-05" db="EMBL/GenBank/DDBJ databases">
        <authorList>
            <consortium name="Genoscope - CEA"/>
            <person name="William W."/>
        </authorList>
    </citation>
    <scope>NUCLEOTIDE SEQUENCE [LARGE SCALE GENOMIC DNA]</scope>
</reference>
<dbReference type="PANTHER" id="PTHR12317:SF79">
    <property type="entry name" value="ACYLTRANSFERASE"/>
    <property type="match status" value="1"/>
</dbReference>
<keyword evidence="4 11" id="KW-0808">Transferase</keyword>
<keyword evidence="8" id="KW-0443">Lipid metabolism</keyword>
<comment type="similarity">
    <text evidence="2 11">Belongs to the diacylglycerol acyltransferase family.</text>
</comment>
<evidence type="ECO:0000256" key="9">
    <source>
        <dbReference type="ARBA" id="ARBA00023136"/>
    </source>
</evidence>
<sequence length="339" mass="38077">MWKEGNFAKLFQGFAVLLHYTIVLVGLTGVFGVGALYLLLLNPQIWPLLALYLAWVFVDWRTPRQGGRNAAVINFIGALFPLRCMRDYYPITLVKTADLDPERNYIFGYHPHGFMPDGLMISFGTNQLGFEQTFPGISPHIGSHSMFFIAPLYREIAMGLRLVDAGSESCRYILTQMGAGHSIALVPGGAAEMLDSCLGDYILTLNRRKQFVKMALETGSSLVPVFGFGQNDSFKIPSFANYEWLKSYKSSNTSLLKKWSKLMIKGIVISFSGKYIPGLPYNNPITVVVGSPIYVKQVTSPSDEQIDQLHTQYSMEIRRLFENNRNKYGIPSETKLIIQ</sequence>
<keyword evidence="6 11" id="KW-0256">Endoplasmic reticulum</keyword>
<evidence type="ECO:0000256" key="3">
    <source>
        <dbReference type="ARBA" id="ARBA00022516"/>
    </source>
</evidence>
<evidence type="ECO:0000256" key="1">
    <source>
        <dbReference type="ARBA" id="ARBA00004477"/>
    </source>
</evidence>
<evidence type="ECO:0000313" key="12">
    <source>
        <dbReference type="EMBL" id="CAH3025215.1"/>
    </source>
</evidence>
<accession>A0ABN8M6G2</accession>
<dbReference type="Pfam" id="PF03982">
    <property type="entry name" value="DAGAT"/>
    <property type="match status" value="1"/>
</dbReference>
<evidence type="ECO:0000256" key="10">
    <source>
        <dbReference type="ARBA" id="ARBA00023315"/>
    </source>
</evidence>
<feature type="transmembrane region" description="Helical" evidence="11">
    <location>
        <begin position="12"/>
        <end position="38"/>
    </location>
</feature>
<comment type="caution">
    <text evidence="11">Lacks conserved residue(s) required for the propagation of feature annotation.</text>
</comment>
<dbReference type="Proteomes" id="UP001159427">
    <property type="component" value="Unassembled WGS sequence"/>
</dbReference>
<dbReference type="InterPro" id="IPR007130">
    <property type="entry name" value="DAGAT"/>
</dbReference>
<keyword evidence="10" id="KW-0012">Acyltransferase</keyword>
<gene>
    <name evidence="12" type="ORF">PEVE_00025405</name>
</gene>
<evidence type="ECO:0000256" key="7">
    <source>
        <dbReference type="ARBA" id="ARBA00022989"/>
    </source>
</evidence>
<evidence type="ECO:0000256" key="11">
    <source>
        <dbReference type="RuleBase" id="RU367023"/>
    </source>
</evidence>
<name>A0ABN8M6G2_9CNID</name>
<comment type="subcellular location">
    <subcellularLocation>
        <location evidence="1 11">Endoplasmic reticulum membrane</location>
        <topology evidence="1 11">Multi-pass membrane protein</topology>
    </subcellularLocation>
</comment>
<keyword evidence="5 11" id="KW-0812">Transmembrane</keyword>
<comment type="caution">
    <text evidence="12">The sequence shown here is derived from an EMBL/GenBank/DDBJ whole genome shotgun (WGS) entry which is preliminary data.</text>
</comment>
<evidence type="ECO:0000256" key="6">
    <source>
        <dbReference type="ARBA" id="ARBA00022824"/>
    </source>
</evidence>
<evidence type="ECO:0000256" key="2">
    <source>
        <dbReference type="ARBA" id="ARBA00005420"/>
    </source>
</evidence>
<keyword evidence="9 11" id="KW-0472">Membrane</keyword>
<keyword evidence="7 11" id="KW-1133">Transmembrane helix</keyword>
<protein>
    <recommendedName>
        <fullName evidence="11">Acyltransferase</fullName>
        <ecNumber evidence="11">2.3.1.-</ecNumber>
    </recommendedName>
</protein>
<evidence type="ECO:0000256" key="4">
    <source>
        <dbReference type="ARBA" id="ARBA00022679"/>
    </source>
</evidence>
<dbReference type="EMBL" id="CALNXI010000342">
    <property type="protein sequence ID" value="CAH3025215.1"/>
    <property type="molecule type" value="Genomic_DNA"/>
</dbReference>
<dbReference type="PANTHER" id="PTHR12317">
    <property type="entry name" value="DIACYLGLYCEROL O-ACYLTRANSFERASE"/>
    <property type="match status" value="1"/>
</dbReference>
<evidence type="ECO:0000313" key="13">
    <source>
        <dbReference type="Proteomes" id="UP001159427"/>
    </source>
</evidence>
<proteinExistence type="inferred from homology"/>
<evidence type="ECO:0000256" key="5">
    <source>
        <dbReference type="ARBA" id="ARBA00022692"/>
    </source>
</evidence>